<evidence type="ECO:0000256" key="1">
    <source>
        <dbReference type="SAM" id="MobiDB-lite"/>
    </source>
</evidence>
<sequence length="126" mass="14244">MKPIKTADELRTAIAGAALPRPCSCALGPCAGWESLAEYRWEAGQMTQVATLRDPEEDEPTLEEFHPEGTRYDSPQAPVAPAFFPYNRCDVWHCSRCDRHLMRYTEFGGYNVDPRVRELAPDKIAE</sequence>
<dbReference type="AlphaFoldDB" id="A0A916S633"/>
<proteinExistence type="predicted"/>
<evidence type="ECO:0000313" key="2">
    <source>
        <dbReference type="EMBL" id="GGA85960.1"/>
    </source>
</evidence>
<reference evidence="2" key="2">
    <citation type="submission" date="2020-09" db="EMBL/GenBank/DDBJ databases">
        <authorList>
            <person name="Sun Q."/>
            <person name="Zhou Y."/>
        </authorList>
    </citation>
    <scope>NUCLEOTIDE SEQUENCE</scope>
    <source>
        <strain evidence="2">CGMCC 1.15322</strain>
    </source>
</reference>
<name>A0A916S633_9BURK</name>
<dbReference type="Proteomes" id="UP000620596">
    <property type="component" value="Unassembled WGS sequence"/>
</dbReference>
<evidence type="ECO:0000313" key="3">
    <source>
        <dbReference type="Proteomes" id="UP000620596"/>
    </source>
</evidence>
<accession>A0A916S633</accession>
<reference evidence="2" key="1">
    <citation type="journal article" date="2014" name="Int. J. Syst. Evol. Microbiol.">
        <title>Complete genome sequence of Corynebacterium casei LMG S-19264T (=DSM 44701T), isolated from a smear-ripened cheese.</title>
        <authorList>
            <consortium name="US DOE Joint Genome Institute (JGI-PGF)"/>
            <person name="Walter F."/>
            <person name="Albersmeier A."/>
            <person name="Kalinowski J."/>
            <person name="Ruckert C."/>
        </authorList>
    </citation>
    <scope>NUCLEOTIDE SEQUENCE</scope>
    <source>
        <strain evidence="2">CGMCC 1.15322</strain>
    </source>
</reference>
<dbReference type="EMBL" id="BMIG01000001">
    <property type="protein sequence ID" value="GGA85960.1"/>
    <property type="molecule type" value="Genomic_DNA"/>
</dbReference>
<feature type="region of interest" description="Disordered" evidence="1">
    <location>
        <begin position="52"/>
        <end position="74"/>
    </location>
</feature>
<keyword evidence="3" id="KW-1185">Reference proteome</keyword>
<protein>
    <submittedName>
        <fullName evidence="2">Uncharacterized protein</fullName>
    </submittedName>
</protein>
<organism evidence="2 3">
    <name type="scientific">Polaromonas eurypsychrophila</name>
    <dbReference type="NCBI Taxonomy" id="1614635"/>
    <lineage>
        <taxon>Bacteria</taxon>
        <taxon>Pseudomonadati</taxon>
        <taxon>Pseudomonadota</taxon>
        <taxon>Betaproteobacteria</taxon>
        <taxon>Burkholderiales</taxon>
        <taxon>Comamonadaceae</taxon>
        <taxon>Polaromonas</taxon>
    </lineage>
</organism>
<dbReference type="RefSeq" id="WP_188705906.1">
    <property type="nucleotide sequence ID" value="NZ_BMIG01000001.1"/>
</dbReference>
<gene>
    <name evidence="2" type="ORF">GCM10011496_03220</name>
</gene>
<comment type="caution">
    <text evidence="2">The sequence shown here is derived from an EMBL/GenBank/DDBJ whole genome shotgun (WGS) entry which is preliminary data.</text>
</comment>